<dbReference type="InterPro" id="IPR003593">
    <property type="entry name" value="AAA+_ATPase"/>
</dbReference>
<evidence type="ECO:0000256" key="2">
    <source>
        <dbReference type="ARBA" id="ARBA00022741"/>
    </source>
</evidence>
<evidence type="ECO:0000256" key="1">
    <source>
        <dbReference type="ARBA" id="ARBA00022448"/>
    </source>
</evidence>
<dbReference type="InterPro" id="IPR017871">
    <property type="entry name" value="ABC_transporter-like_CS"/>
</dbReference>
<dbReference type="InterPro" id="IPR027417">
    <property type="entry name" value="P-loop_NTPase"/>
</dbReference>
<dbReference type="RefSeq" id="WP_045469032.1">
    <property type="nucleotide sequence ID" value="NZ_BBLT01000013.1"/>
</dbReference>
<dbReference type="PANTHER" id="PTHR43023">
    <property type="entry name" value="PROTEIN TRIGALACTOSYLDIACYLGLYCEROL 3, CHLOROPLASTIC"/>
    <property type="match status" value="1"/>
</dbReference>
<dbReference type="eggNOG" id="COG1127">
    <property type="taxonomic scope" value="Bacteria"/>
</dbReference>
<comment type="caution">
    <text evidence="5">The sequence shown here is derived from an EMBL/GenBank/DDBJ whole genome shotgun (WGS) entry which is preliminary data.</text>
</comment>
<keyword evidence="3 5" id="KW-0067">ATP-binding</keyword>
<evidence type="ECO:0000313" key="5">
    <source>
        <dbReference type="EMBL" id="GAL87505.1"/>
    </source>
</evidence>
<sequence length="252" mass="28407">MIEIKNISKSFNNKQVLIDVNGQFVKGKTNLIIGASGTGKSVLLKCIVGLIKPDEGSITFDGRDFTNADSELKQSIRREIGMLFQGSALFDSKTVEENVMFPLDMLTTMKRDEKLDRANECLKRVGLENANKLFPSEISGGMQKRVGIARAIVMNSRYLFCDEPNSGLDPQTAIKIDNLIKDITEEYNTTTVVVTHDMNSVLEIGEHIMFIYKGRKVWEGSNKDLLDTEVKELQDFIFANKLIRDMKTKKDK</sequence>
<dbReference type="Gene3D" id="3.40.50.300">
    <property type="entry name" value="P-loop containing nucleotide triphosphate hydrolases"/>
    <property type="match status" value="1"/>
</dbReference>
<dbReference type="OrthoDB" id="9782239at2"/>
<dbReference type="STRING" id="153721.MYP_4735"/>
<keyword evidence="2" id="KW-0547">Nucleotide-binding</keyword>
<dbReference type="AlphaFoldDB" id="A0A098LKL3"/>
<reference evidence="5 6" key="1">
    <citation type="submission" date="2014-09" db="EMBL/GenBank/DDBJ databases">
        <title>Sporocytophaga myxococcoides PG-01 genome sequencing.</title>
        <authorList>
            <person name="Liu L."/>
            <person name="Gao P.J."/>
            <person name="Chen G.J."/>
            <person name="Wang L.S."/>
        </authorList>
    </citation>
    <scope>NUCLEOTIDE SEQUENCE [LARGE SCALE GENOMIC DNA]</scope>
    <source>
        <strain evidence="5 6">PG-01</strain>
    </source>
</reference>
<dbReference type="EMBL" id="BBLT01000013">
    <property type="protein sequence ID" value="GAL87505.1"/>
    <property type="molecule type" value="Genomic_DNA"/>
</dbReference>
<feature type="domain" description="ABC transporter" evidence="4">
    <location>
        <begin position="2"/>
        <end position="238"/>
    </location>
</feature>
<keyword evidence="6" id="KW-1185">Reference proteome</keyword>
<proteinExistence type="predicted"/>
<dbReference type="Proteomes" id="UP000030185">
    <property type="component" value="Unassembled WGS sequence"/>
</dbReference>
<dbReference type="PROSITE" id="PS00211">
    <property type="entry name" value="ABC_TRANSPORTER_1"/>
    <property type="match status" value="1"/>
</dbReference>
<gene>
    <name evidence="5" type="ORF">MYP_4735</name>
</gene>
<dbReference type="GO" id="GO:0005524">
    <property type="term" value="F:ATP binding"/>
    <property type="evidence" value="ECO:0007669"/>
    <property type="project" value="UniProtKB-KW"/>
</dbReference>
<dbReference type="Pfam" id="PF00005">
    <property type="entry name" value="ABC_tran"/>
    <property type="match status" value="1"/>
</dbReference>
<dbReference type="GO" id="GO:0016887">
    <property type="term" value="F:ATP hydrolysis activity"/>
    <property type="evidence" value="ECO:0007669"/>
    <property type="project" value="InterPro"/>
</dbReference>
<name>A0A098LKL3_9BACT</name>
<dbReference type="SMART" id="SM00382">
    <property type="entry name" value="AAA"/>
    <property type="match status" value="1"/>
</dbReference>
<keyword evidence="1" id="KW-0813">Transport</keyword>
<dbReference type="InterPro" id="IPR003439">
    <property type="entry name" value="ABC_transporter-like_ATP-bd"/>
</dbReference>
<evidence type="ECO:0000259" key="4">
    <source>
        <dbReference type="PROSITE" id="PS50893"/>
    </source>
</evidence>
<dbReference type="PROSITE" id="PS50893">
    <property type="entry name" value="ABC_TRANSPORTER_2"/>
    <property type="match status" value="1"/>
</dbReference>
<organism evidence="5 6">
    <name type="scientific">Sporocytophaga myxococcoides</name>
    <dbReference type="NCBI Taxonomy" id="153721"/>
    <lineage>
        <taxon>Bacteria</taxon>
        <taxon>Pseudomonadati</taxon>
        <taxon>Bacteroidota</taxon>
        <taxon>Cytophagia</taxon>
        <taxon>Cytophagales</taxon>
        <taxon>Cytophagaceae</taxon>
        <taxon>Sporocytophaga</taxon>
    </lineage>
</organism>
<dbReference type="PANTHER" id="PTHR43023:SF6">
    <property type="entry name" value="INTERMEMBRANE PHOSPHOLIPID TRANSPORT SYSTEM ATP-BINDING PROTEIN MLAF"/>
    <property type="match status" value="1"/>
</dbReference>
<evidence type="ECO:0000313" key="6">
    <source>
        <dbReference type="Proteomes" id="UP000030185"/>
    </source>
</evidence>
<dbReference type="SUPFAM" id="SSF52540">
    <property type="entry name" value="P-loop containing nucleoside triphosphate hydrolases"/>
    <property type="match status" value="1"/>
</dbReference>
<protein>
    <submittedName>
        <fullName evidence="5">Phosphonate ABC transporter ATP-binding protein</fullName>
    </submittedName>
</protein>
<evidence type="ECO:0000256" key="3">
    <source>
        <dbReference type="ARBA" id="ARBA00022840"/>
    </source>
</evidence>
<accession>A0A098LKL3</accession>